<feature type="chain" id="PRO_5035280940" description="EB domain-containing protein" evidence="1">
    <location>
        <begin position="24"/>
        <end position="397"/>
    </location>
</feature>
<dbReference type="InterPro" id="IPR006149">
    <property type="entry name" value="EB_dom"/>
</dbReference>
<dbReference type="PANTHER" id="PTHR39069:SF8">
    <property type="entry name" value="FI17111P1"/>
    <property type="match status" value="1"/>
</dbReference>
<evidence type="ECO:0000259" key="2">
    <source>
        <dbReference type="Pfam" id="PF01683"/>
    </source>
</evidence>
<gene>
    <name evidence="3" type="ORF">HICCMSTLAB_LOCUS1251</name>
</gene>
<dbReference type="AlphaFoldDB" id="A0A8J2H5N4"/>
<dbReference type="PANTHER" id="PTHR39069">
    <property type="entry name" value="ECDYSONE-INDUCIBLE GENE E1, ISOFORM A"/>
    <property type="match status" value="1"/>
</dbReference>
<feature type="domain" description="EB" evidence="2">
    <location>
        <begin position="116"/>
        <end position="156"/>
    </location>
</feature>
<name>A0A8J2H5N4_COTCN</name>
<keyword evidence="4" id="KW-1185">Reference proteome</keyword>
<proteinExistence type="predicted"/>
<dbReference type="EMBL" id="CAJNRD030001116">
    <property type="protein sequence ID" value="CAG5075079.1"/>
    <property type="molecule type" value="Genomic_DNA"/>
</dbReference>
<evidence type="ECO:0000313" key="3">
    <source>
        <dbReference type="EMBL" id="CAG5075079.1"/>
    </source>
</evidence>
<reference evidence="3" key="1">
    <citation type="submission" date="2021-04" db="EMBL/GenBank/DDBJ databases">
        <authorList>
            <person name="Chebbi M.A.C M."/>
        </authorList>
    </citation>
    <scope>NUCLEOTIDE SEQUENCE</scope>
</reference>
<comment type="caution">
    <text evidence="3">The sequence shown here is derived from an EMBL/GenBank/DDBJ whole genome shotgun (WGS) entry which is preliminary data.</text>
</comment>
<protein>
    <recommendedName>
        <fullName evidence="2">EB domain-containing protein</fullName>
    </recommendedName>
</protein>
<evidence type="ECO:0000313" key="4">
    <source>
        <dbReference type="Proteomes" id="UP000786811"/>
    </source>
</evidence>
<evidence type="ECO:0000256" key="1">
    <source>
        <dbReference type="SAM" id="SignalP"/>
    </source>
</evidence>
<organism evidence="3 4">
    <name type="scientific">Cotesia congregata</name>
    <name type="common">Parasitoid wasp</name>
    <name type="synonym">Apanteles congregatus</name>
    <dbReference type="NCBI Taxonomy" id="51543"/>
    <lineage>
        <taxon>Eukaryota</taxon>
        <taxon>Metazoa</taxon>
        <taxon>Ecdysozoa</taxon>
        <taxon>Arthropoda</taxon>
        <taxon>Hexapoda</taxon>
        <taxon>Insecta</taxon>
        <taxon>Pterygota</taxon>
        <taxon>Neoptera</taxon>
        <taxon>Endopterygota</taxon>
        <taxon>Hymenoptera</taxon>
        <taxon>Apocrita</taxon>
        <taxon>Ichneumonoidea</taxon>
        <taxon>Braconidae</taxon>
        <taxon>Microgastrinae</taxon>
        <taxon>Cotesia</taxon>
    </lineage>
</organism>
<feature type="domain" description="EB" evidence="2">
    <location>
        <begin position="201"/>
        <end position="236"/>
    </location>
</feature>
<dbReference type="Pfam" id="PF01683">
    <property type="entry name" value="EB"/>
    <property type="match status" value="2"/>
</dbReference>
<accession>A0A8J2H5N4</accession>
<dbReference type="OrthoDB" id="7668279at2759"/>
<feature type="signal peptide" evidence="1">
    <location>
        <begin position="1"/>
        <end position="23"/>
    </location>
</feature>
<sequence>MEKLYTVLNFLFWLSLLVVASDGIKEIKYGKNILSSCKSHRDCKDLKYSQCLSGKCCCLSNYYKRNSNVCLGGINATCDSDYDCRHNHLAGCISNTCQSYATFFSPSNAEEVKLYRAERIGSGCVTDENCKDLNNTLCRSGKCECVKGYWKANETCQLVTNTTCVNNSDCKESGTKCLLNNCVLPTDFFIESNTRNATLYAATRLGDVCQTDHHCRNINHSKCINGACKCGRGTLPSLHANFNPSSGGECRRTLNFYCEKDSQCIYYYKSKCFFNNCSIAEDFFAPENAHKVNLYAATHVRDDCRTDHHCRNIENTQCIEDQCRCKENYTSINDKCRELSDLFCSHDSDCKKYGFDYWCFSNACHRGQYYFDTADFSQWKAKCTIVDQVLGTELENS</sequence>
<keyword evidence="1" id="KW-0732">Signal</keyword>
<dbReference type="Proteomes" id="UP000786811">
    <property type="component" value="Unassembled WGS sequence"/>
</dbReference>